<keyword evidence="10" id="KW-0106">Calcium</keyword>
<dbReference type="GO" id="GO:0005975">
    <property type="term" value="P:carbohydrate metabolic process"/>
    <property type="evidence" value="ECO:0007669"/>
    <property type="project" value="InterPro"/>
</dbReference>
<evidence type="ECO:0000256" key="14">
    <source>
        <dbReference type="ARBA" id="ARBA00023295"/>
    </source>
</evidence>
<evidence type="ECO:0000256" key="15">
    <source>
        <dbReference type="RuleBase" id="RU003615"/>
    </source>
</evidence>
<dbReference type="InterPro" id="IPR031319">
    <property type="entry name" value="A-amylase_C"/>
</dbReference>
<evidence type="ECO:0000259" key="18">
    <source>
        <dbReference type="SMART" id="SM00642"/>
    </source>
</evidence>
<keyword evidence="8 16" id="KW-0732">Signal</keyword>
<dbReference type="InterPro" id="IPR017853">
    <property type="entry name" value="GH"/>
</dbReference>
<sequence length="1458" mass="161145">MKATIFALLSLLAQTKGYFNPNFVPGRSGIVWLFEWKFADIALECERFLGPNGFAGVQISSPAENAIVTNPLRPWWERYNPVSYIIASRSGNEQDFSDMVTRCNNVGVRTYVEIIMNNMGGYPNMVGTGGSTADGPSRSFPAVPYTSADFHATCSITTMLLPFLIRNCAVEGLPDLNQSGAHTRDMIVGYLNHLISLGVAGFRINSAKFVWPSDLKVIYDRTNNLNTNYGFAPNSRPFIFQDVADYGLDAISKYEYSSMAVVSEYKFLLNLGRIFRHLDVLSVLTNWVQTFGLLPSDAALVFVDSPDSERGSQGSEILTYKDGKAYILALIYMLAVPYGHPIIMSSYEFKDVNSGPPMDANQNIVSPTINPDGSCGSGYVCQHRWTPVSSMVAFSNNVGDAPVTNVWTNGQNQLAFARDGVGFVAINSNAETLDVSVQTGLVGGVYCNVLGGPIVDGTCAGQTVVVGDDGIAAITITTQDNLGAIVLDLFVVFLALVTSTRGQFNPYFWPNHNTIVYLLDWKYSDVALECENFLGPKGFGGVQVSSPAENAIITDPYNRPWWERFHVLSYIIGSRSGNQDDFADMTARCNKCGVRVFVDAVFNNMGGLPDMVGQFNPYFWPNHNTIVYLLDWKYSDVALECENFLGPKGFGGVQVSSPSENAIITDPYNRPWWERFHVLSYIIGSRSGNQDDFADMTARCNKCGVRVFVDAIFNEMGGLPDMVGTAGSTGDGPSRTFPAVPYDSSNFHPPCPIQSWLHAFIVCSMVTFRNQVGDANFCNFWSNGNNQIAFAREGQGFIVFNNNDKKLWQTLQTTLPEGTYCDVITGYVKNDECTGRSIEVADDGTAEFIIYTDDPNGLFVVFLALVAFTRGQFNPYFWPKHNTIVYLLDWKYSDVALECENFLGPKGFGGVQVSSPSENAIITDPYNRPWWERFHVLSYIIGSRSGNQDDFADMTARCNKCGVRVFVDAIFNKMGGLPDMVGTAGSTGDGPSRTFPAVPYDSSNFHPPCPIQSWLHAFIIRNCENPDYLPVPDLDQSQDYVREQIVTYLNNLISLGAAGFRIFAAKHMWPTDLEAIYSSLSNLNEDYGFSPNCRPYIYQDVIDLGGEAVNKYEYIPLGLVSEYNASQSLADIFRGNRPLSVLATWGEAEWNFVPSANAIVFVENEQNELDTWYFGRVLNYKDGKPYIMAIAFLLAHPFGNPLLNSDYEWTDPNEGPPMDDDQNILSPVINKKGTCDSPYVCQHRWPQVCSMVTFRNQVGDANFCNFWSNGNNQIAFAREGQGFIVFNNNDKKLWQTLQTTLPEGTYCDVITGYVKNDECTGRSIEVADDGTAEFIIYTDDPNGVIAIHTGQMFRSIICYNNGSSCAGSILRNAGYDITVRACWKGCLKSLIHIRVVVVESHEGTSLTSKTNLIVAVGPEVGDFCCTCGIPEANHTVNLPPTMLTYPSTSTATICIDSG</sequence>
<comment type="cofactor">
    <cofactor evidence="2">
        <name>Ca(2+)</name>
        <dbReference type="ChEBI" id="CHEBI:29108"/>
    </cofactor>
</comment>
<keyword evidence="9" id="KW-0378">Hydrolase</keyword>
<feature type="domain" description="Alpha-amylase C-terminal" evidence="17">
    <location>
        <begin position="404"/>
        <end position="485"/>
    </location>
</feature>
<dbReference type="CDD" id="cd11317">
    <property type="entry name" value="AmyAc_bac_euk_AmyA"/>
    <property type="match status" value="2"/>
</dbReference>
<comment type="similarity">
    <text evidence="4 15">Belongs to the glycosyl hydrolase 13 family.</text>
</comment>
<organism evidence="19">
    <name type="scientific">Lutzomyia longipalpis</name>
    <name type="common">Sand fly</name>
    <dbReference type="NCBI Taxonomy" id="7200"/>
    <lineage>
        <taxon>Eukaryota</taxon>
        <taxon>Metazoa</taxon>
        <taxon>Ecdysozoa</taxon>
        <taxon>Arthropoda</taxon>
        <taxon>Hexapoda</taxon>
        <taxon>Insecta</taxon>
        <taxon>Pterygota</taxon>
        <taxon>Neoptera</taxon>
        <taxon>Endopterygota</taxon>
        <taxon>Diptera</taxon>
        <taxon>Nematocera</taxon>
        <taxon>Psychodoidea</taxon>
        <taxon>Psychodidae</taxon>
        <taxon>Lutzomyia</taxon>
        <taxon>Lutzomyia</taxon>
    </lineage>
</organism>
<dbReference type="VEuPathDB" id="VectorBase:LLONM1_005015"/>
<dbReference type="VEuPathDB" id="VectorBase:LLONM1_008809"/>
<dbReference type="Gene3D" id="2.60.40.1180">
    <property type="entry name" value="Golgi alpha-mannosidase II"/>
    <property type="match status" value="3"/>
</dbReference>
<evidence type="ECO:0000256" key="13">
    <source>
        <dbReference type="ARBA" id="ARBA00023277"/>
    </source>
</evidence>
<keyword evidence="12" id="KW-0868">Chloride</keyword>
<dbReference type="InterPro" id="IPR013780">
    <property type="entry name" value="Glyco_hydro_b"/>
</dbReference>
<evidence type="ECO:0000256" key="8">
    <source>
        <dbReference type="ARBA" id="ARBA00022729"/>
    </source>
</evidence>
<dbReference type="Pfam" id="PF02806">
    <property type="entry name" value="Alpha-amylase_C"/>
    <property type="match status" value="3"/>
</dbReference>
<dbReference type="SMART" id="SM00632">
    <property type="entry name" value="Aamy_C"/>
    <property type="match status" value="3"/>
</dbReference>
<evidence type="ECO:0000256" key="16">
    <source>
        <dbReference type="SAM" id="SignalP"/>
    </source>
</evidence>
<reference evidence="19" key="1">
    <citation type="journal article" date="2020" name="BMC">
        <title>Leishmania infection induces a limited differential gene expression in the sand fly midgut.</title>
        <authorList>
            <person name="Coutinho-Abreu I.V."/>
            <person name="Serafim T.D."/>
            <person name="Meneses C."/>
            <person name="Kamhawi S."/>
            <person name="Oliveira F."/>
            <person name="Valenzuela J.G."/>
        </authorList>
    </citation>
    <scope>NUCLEOTIDE SEQUENCE</scope>
    <source>
        <strain evidence="19">Jacobina</strain>
        <tissue evidence="19">Midgut</tissue>
    </source>
</reference>
<dbReference type="GO" id="GO:0046872">
    <property type="term" value="F:metal ion binding"/>
    <property type="evidence" value="ECO:0007669"/>
    <property type="project" value="UniProtKB-KW"/>
</dbReference>
<comment type="catalytic activity">
    <reaction evidence="1">
        <text>Endohydrolysis of (1-&gt;4)-alpha-D-glucosidic linkages in polysaccharides containing three or more (1-&gt;4)-alpha-linked D-glucose units.</text>
        <dbReference type="EC" id="3.2.1.1"/>
    </reaction>
</comment>
<comment type="subunit">
    <text evidence="5">Monomer.</text>
</comment>
<dbReference type="InterPro" id="IPR006047">
    <property type="entry name" value="GH13_cat_dom"/>
</dbReference>
<evidence type="ECO:0000256" key="9">
    <source>
        <dbReference type="ARBA" id="ARBA00022801"/>
    </source>
</evidence>
<feature type="domain" description="Alpha-amylase C-terminal" evidence="17">
    <location>
        <begin position="1264"/>
        <end position="1352"/>
    </location>
</feature>
<evidence type="ECO:0000256" key="7">
    <source>
        <dbReference type="ARBA" id="ARBA00022723"/>
    </source>
</evidence>
<name>A0A7G3AB20_LUTLO</name>
<evidence type="ECO:0000256" key="5">
    <source>
        <dbReference type="ARBA" id="ARBA00011245"/>
    </source>
</evidence>
<dbReference type="InterPro" id="IPR006048">
    <property type="entry name" value="A-amylase/branching_C"/>
</dbReference>
<evidence type="ECO:0000256" key="2">
    <source>
        <dbReference type="ARBA" id="ARBA00001913"/>
    </source>
</evidence>
<evidence type="ECO:0000256" key="11">
    <source>
        <dbReference type="ARBA" id="ARBA00023157"/>
    </source>
</evidence>
<protein>
    <recommendedName>
        <fullName evidence="6">alpha-amylase</fullName>
        <ecNumber evidence="6">3.2.1.1</ecNumber>
    </recommendedName>
</protein>
<accession>A0A7G3AB20</accession>
<keyword evidence="14" id="KW-0326">Glycosidase</keyword>
<keyword evidence="11" id="KW-1015">Disulfide bond</keyword>
<dbReference type="EC" id="3.2.1.1" evidence="6"/>
<evidence type="ECO:0000256" key="10">
    <source>
        <dbReference type="ARBA" id="ARBA00022837"/>
    </source>
</evidence>
<dbReference type="Gene3D" id="3.20.20.80">
    <property type="entry name" value="Glycosidases"/>
    <property type="match status" value="4"/>
</dbReference>
<evidence type="ECO:0000313" key="19">
    <source>
        <dbReference type="EMBL" id="MBC1169317.1"/>
    </source>
</evidence>
<evidence type="ECO:0000259" key="17">
    <source>
        <dbReference type="SMART" id="SM00632"/>
    </source>
</evidence>
<dbReference type="SUPFAM" id="SSF51011">
    <property type="entry name" value="Glycosyl hydrolase domain"/>
    <property type="match status" value="3"/>
</dbReference>
<dbReference type="InterPro" id="IPR006046">
    <property type="entry name" value="Alpha_amylase"/>
</dbReference>
<evidence type="ECO:0000256" key="6">
    <source>
        <dbReference type="ARBA" id="ARBA00012595"/>
    </source>
</evidence>
<proteinExistence type="inferred from homology"/>
<dbReference type="PRINTS" id="PR00110">
    <property type="entry name" value="ALPHAAMYLASE"/>
</dbReference>
<dbReference type="VEuPathDB" id="VectorBase:LLONM1_007617"/>
<keyword evidence="13" id="KW-0119">Carbohydrate metabolism</keyword>
<feature type="domain" description="Glycosyl hydrolase family 13 catalytic" evidence="18">
    <location>
        <begin position="882"/>
        <end position="1255"/>
    </location>
</feature>
<feature type="signal peptide" evidence="16">
    <location>
        <begin position="1"/>
        <end position="17"/>
    </location>
</feature>
<evidence type="ECO:0000256" key="3">
    <source>
        <dbReference type="ARBA" id="ARBA00001923"/>
    </source>
</evidence>
<comment type="cofactor">
    <cofactor evidence="3">
        <name>chloride</name>
        <dbReference type="ChEBI" id="CHEBI:17996"/>
    </cofactor>
</comment>
<feature type="domain" description="Alpha-amylase C-terminal" evidence="17">
    <location>
        <begin position="778"/>
        <end position="866"/>
    </location>
</feature>
<dbReference type="SUPFAM" id="SSF51445">
    <property type="entry name" value="(Trans)glycosidases"/>
    <property type="match status" value="4"/>
</dbReference>
<dbReference type="GO" id="GO:0004556">
    <property type="term" value="F:alpha-amylase activity"/>
    <property type="evidence" value="ECO:0007669"/>
    <property type="project" value="UniProtKB-EC"/>
</dbReference>
<feature type="domain" description="Glycosyl hydrolase family 13 catalytic" evidence="18">
    <location>
        <begin position="28"/>
        <end position="395"/>
    </location>
</feature>
<feature type="chain" id="PRO_5028808446" description="alpha-amylase" evidence="16">
    <location>
        <begin position="18"/>
        <end position="1458"/>
    </location>
</feature>
<dbReference type="PANTHER" id="PTHR43447">
    <property type="entry name" value="ALPHA-AMYLASE"/>
    <property type="match status" value="1"/>
</dbReference>
<evidence type="ECO:0000256" key="1">
    <source>
        <dbReference type="ARBA" id="ARBA00000548"/>
    </source>
</evidence>
<keyword evidence="7" id="KW-0479">Metal-binding</keyword>
<evidence type="ECO:0000256" key="12">
    <source>
        <dbReference type="ARBA" id="ARBA00023214"/>
    </source>
</evidence>
<dbReference type="EMBL" id="GITU01000614">
    <property type="protein sequence ID" value="MBC1169317.1"/>
    <property type="molecule type" value="Transcribed_RNA"/>
</dbReference>
<evidence type="ECO:0000256" key="4">
    <source>
        <dbReference type="ARBA" id="ARBA00008061"/>
    </source>
</evidence>
<dbReference type="SMART" id="SM00642">
    <property type="entry name" value="Aamy"/>
    <property type="match status" value="2"/>
</dbReference>